<dbReference type="Proteomes" id="UP000179047">
    <property type="component" value="Unassembled WGS sequence"/>
</dbReference>
<reference evidence="6 7" key="1">
    <citation type="journal article" date="2016" name="Nat. Commun.">
        <title>Thousands of microbial genomes shed light on interconnected biogeochemical processes in an aquifer system.</title>
        <authorList>
            <person name="Anantharaman K."/>
            <person name="Brown C.T."/>
            <person name="Hug L.A."/>
            <person name="Sharon I."/>
            <person name="Castelle C.J."/>
            <person name="Probst A.J."/>
            <person name="Thomas B.C."/>
            <person name="Singh A."/>
            <person name="Wilkins M.J."/>
            <person name="Karaoz U."/>
            <person name="Brodie E.L."/>
            <person name="Williams K.H."/>
            <person name="Hubbard S.S."/>
            <person name="Banfield J.F."/>
        </authorList>
    </citation>
    <scope>NUCLEOTIDE SEQUENCE [LARGE SCALE GENOMIC DNA]</scope>
</reference>
<dbReference type="EMBL" id="MGKP01000009">
    <property type="protein sequence ID" value="OGN29128.1"/>
    <property type="molecule type" value="Genomic_DNA"/>
</dbReference>
<dbReference type="Gene3D" id="2.30.42.10">
    <property type="match status" value="1"/>
</dbReference>
<evidence type="ECO:0000313" key="7">
    <source>
        <dbReference type="Proteomes" id="UP000179047"/>
    </source>
</evidence>
<keyword evidence="2" id="KW-0645">Protease</keyword>
<name>A0A1F8GWU5_9BACT</name>
<gene>
    <name evidence="6" type="ORF">A3A33_02595</name>
</gene>
<dbReference type="InterPro" id="IPR043504">
    <property type="entry name" value="Peptidase_S1_PA_chymotrypsin"/>
</dbReference>
<dbReference type="PANTHER" id="PTHR43343:SF3">
    <property type="entry name" value="PROTEASE DO-LIKE 8, CHLOROPLASTIC"/>
    <property type="match status" value="1"/>
</dbReference>
<dbReference type="Pfam" id="PF17820">
    <property type="entry name" value="PDZ_6"/>
    <property type="match status" value="1"/>
</dbReference>
<dbReference type="PANTHER" id="PTHR43343">
    <property type="entry name" value="PEPTIDASE S12"/>
    <property type="match status" value="1"/>
</dbReference>
<dbReference type="Pfam" id="PF13365">
    <property type="entry name" value="Trypsin_2"/>
    <property type="match status" value="1"/>
</dbReference>
<dbReference type="SUPFAM" id="SSF50494">
    <property type="entry name" value="Trypsin-like serine proteases"/>
    <property type="match status" value="1"/>
</dbReference>
<dbReference type="InterPro" id="IPR009003">
    <property type="entry name" value="Peptidase_S1_PA"/>
</dbReference>
<evidence type="ECO:0000313" key="6">
    <source>
        <dbReference type="EMBL" id="OGN29128.1"/>
    </source>
</evidence>
<keyword evidence="4" id="KW-0812">Transmembrane</keyword>
<sequence length="405" mass="42587">MDEHSMSRFAVVAIVAGLIGGWLGSNINSAGFRTFPASINDAVPGISAVSSEEQQVIQVVKRASPSVVSIVATQDLKIVEQGQSNPFRDFCNDPFFRQFFGDQCSVPSQPPTSRTEQRQIGAGSGFIISSDGMILTNKHVITVGKDTSFTVITHDGKKYPAKILAQDPVQDLAVMKIDARNLPSLTLGDSTNLQIGQTVIAIGNALGQFSNSVSKGVISGLSRSIVASDGGGSSEKLSQVIQTDAAINPGNSGGPLLNLSGEVIGVNTAIAEGAQNIGFAIPINQAKRDIDQVKSGKAISYPFLGVRYILIDDEIKAKNNLAIDNGALVSRGDARTDLAVTPGSPADKAGIRENDIILEVDGITIDAGHDLSQIVQTKNVGQIIKLKILSQGTEKTVSVTLAQRK</sequence>
<keyword evidence="4" id="KW-0472">Membrane</keyword>
<organism evidence="6 7">
    <name type="scientific">Candidatus Yanofskybacteria bacterium RIFCSPLOWO2_01_FULL_49_25</name>
    <dbReference type="NCBI Taxonomy" id="1802701"/>
    <lineage>
        <taxon>Bacteria</taxon>
        <taxon>Candidatus Yanofskyibacteriota</taxon>
    </lineage>
</organism>
<feature type="transmembrane region" description="Helical" evidence="4">
    <location>
        <begin position="6"/>
        <end position="24"/>
    </location>
</feature>
<dbReference type="PROSITE" id="PS50106">
    <property type="entry name" value="PDZ"/>
    <property type="match status" value="1"/>
</dbReference>
<feature type="domain" description="PDZ" evidence="5">
    <location>
        <begin position="340"/>
        <end position="392"/>
    </location>
</feature>
<dbReference type="InterPro" id="IPR051201">
    <property type="entry name" value="Chloro_Bact_Ser_Proteases"/>
</dbReference>
<evidence type="ECO:0000256" key="1">
    <source>
        <dbReference type="ARBA" id="ARBA00010541"/>
    </source>
</evidence>
<dbReference type="PRINTS" id="PR00834">
    <property type="entry name" value="PROTEASES2C"/>
</dbReference>
<dbReference type="InterPro" id="IPR001940">
    <property type="entry name" value="Peptidase_S1C"/>
</dbReference>
<evidence type="ECO:0000256" key="4">
    <source>
        <dbReference type="SAM" id="Phobius"/>
    </source>
</evidence>
<evidence type="ECO:0000256" key="2">
    <source>
        <dbReference type="ARBA" id="ARBA00022670"/>
    </source>
</evidence>
<dbReference type="SUPFAM" id="SSF50156">
    <property type="entry name" value="PDZ domain-like"/>
    <property type="match status" value="1"/>
</dbReference>
<dbReference type="CDD" id="cd06779">
    <property type="entry name" value="cpPDZ_Deg_HtrA-like"/>
    <property type="match status" value="1"/>
</dbReference>
<dbReference type="STRING" id="1802701.A3A33_02595"/>
<keyword evidence="3" id="KW-0378">Hydrolase</keyword>
<dbReference type="Gene3D" id="2.40.10.10">
    <property type="entry name" value="Trypsin-like serine proteases"/>
    <property type="match status" value="2"/>
</dbReference>
<accession>A0A1F8GWU5</accession>
<comment type="similarity">
    <text evidence="1">Belongs to the peptidase S1C family.</text>
</comment>
<evidence type="ECO:0000259" key="5">
    <source>
        <dbReference type="PROSITE" id="PS50106"/>
    </source>
</evidence>
<comment type="caution">
    <text evidence="6">The sequence shown here is derived from an EMBL/GenBank/DDBJ whole genome shotgun (WGS) entry which is preliminary data.</text>
</comment>
<evidence type="ECO:0000256" key="3">
    <source>
        <dbReference type="ARBA" id="ARBA00022801"/>
    </source>
</evidence>
<dbReference type="AlphaFoldDB" id="A0A1F8GWU5"/>
<dbReference type="GO" id="GO:0004252">
    <property type="term" value="F:serine-type endopeptidase activity"/>
    <property type="evidence" value="ECO:0007669"/>
    <property type="project" value="InterPro"/>
</dbReference>
<dbReference type="GO" id="GO:0006508">
    <property type="term" value="P:proteolysis"/>
    <property type="evidence" value="ECO:0007669"/>
    <property type="project" value="UniProtKB-KW"/>
</dbReference>
<dbReference type="SMART" id="SM00228">
    <property type="entry name" value="PDZ"/>
    <property type="match status" value="1"/>
</dbReference>
<protein>
    <recommendedName>
        <fullName evidence="5">PDZ domain-containing protein</fullName>
    </recommendedName>
</protein>
<dbReference type="InterPro" id="IPR036034">
    <property type="entry name" value="PDZ_sf"/>
</dbReference>
<proteinExistence type="inferred from homology"/>
<dbReference type="InterPro" id="IPR041489">
    <property type="entry name" value="PDZ_6"/>
</dbReference>
<keyword evidence="4" id="KW-1133">Transmembrane helix</keyword>
<dbReference type="InterPro" id="IPR001478">
    <property type="entry name" value="PDZ"/>
</dbReference>